<evidence type="ECO:0000313" key="3">
    <source>
        <dbReference type="Proteomes" id="UP000245469"/>
    </source>
</evidence>
<gene>
    <name evidence="2" type="ORF">BXY45_102175</name>
</gene>
<evidence type="ECO:0000256" key="1">
    <source>
        <dbReference type="SAM" id="MobiDB-lite"/>
    </source>
</evidence>
<reference evidence="2 3" key="1">
    <citation type="submission" date="2018-03" db="EMBL/GenBank/DDBJ databases">
        <title>Genomic Encyclopedia of Archaeal and Bacterial Type Strains, Phase II (KMG-II): from individual species to whole genera.</title>
        <authorList>
            <person name="Goeker M."/>
        </authorList>
    </citation>
    <scope>NUCLEOTIDE SEQUENCE [LARGE SCALE GENOMIC DNA]</scope>
    <source>
        <strain evidence="2 3">DSM 44889</strain>
    </source>
</reference>
<comment type="caution">
    <text evidence="2">The sequence shown here is derived from an EMBL/GenBank/DDBJ whole genome shotgun (WGS) entry which is preliminary data.</text>
</comment>
<organism evidence="2 3">
    <name type="scientific">Quadrisphaera granulorum</name>
    <dbReference type="NCBI Taxonomy" id="317664"/>
    <lineage>
        <taxon>Bacteria</taxon>
        <taxon>Bacillati</taxon>
        <taxon>Actinomycetota</taxon>
        <taxon>Actinomycetes</taxon>
        <taxon>Kineosporiales</taxon>
        <taxon>Kineosporiaceae</taxon>
        <taxon>Quadrisphaera</taxon>
    </lineage>
</organism>
<name>A0A316AEL9_9ACTN</name>
<sequence>MGFVLWGTILVIALFIALVARAASKERREGPRKHLREPVLKGWDQVAPPGQERPRS</sequence>
<evidence type="ECO:0000313" key="2">
    <source>
        <dbReference type="EMBL" id="PWJ55809.1"/>
    </source>
</evidence>
<dbReference type="Proteomes" id="UP000245469">
    <property type="component" value="Unassembled WGS sequence"/>
</dbReference>
<feature type="region of interest" description="Disordered" evidence="1">
    <location>
        <begin position="24"/>
        <end position="56"/>
    </location>
</feature>
<keyword evidence="3" id="KW-1185">Reference proteome</keyword>
<accession>A0A316AEL9</accession>
<dbReference type="AlphaFoldDB" id="A0A316AEL9"/>
<dbReference type="EMBL" id="QGDQ01000002">
    <property type="protein sequence ID" value="PWJ55809.1"/>
    <property type="molecule type" value="Genomic_DNA"/>
</dbReference>
<protein>
    <submittedName>
        <fullName evidence="2">Uncharacterized protein</fullName>
    </submittedName>
</protein>
<proteinExistence type="predicted"/>